<sequence length="132" mass="15391">MLSYDNLEGVELALKRSLTVAKRLWFSYLAHKSDYILYTHNCLFVFLVFSLVPLPWALVELYWFYAVDRFKLQPRVKRSFPELFKCYKDVLHQFIFVVAPLIIVSFPVLEVILSSRWIGAAEGSMVTTVGHL</sequence>
<reference evidence="2 3" key="1">
    <citation type="submission" date="2019-07" db="EMBL/GenBank/DDBJ databases">
        <title>WGS assembly of Gossypium tomentosum.</title>
        <authorList>
            <person name="Chen Z.J."/>
            <person name="Sreedasyam A."/>
            <person name="Ando A."/>
            <person name="Song Q."/>
            <person name="De L."/>
            <person name="Hulse-Kemp A."/>
            <person name="Ding M."/>
            <person name="Ye W."/>
            <person name="Kirkbride R."/>
            <person name="Jenkins J."/>
            <person name="Plott C."/>
            <person name="Lovell J."/>
            <person name="Lin Y.-M."/>
            <person name="Vaughn R."/>
            <person name="Liu B."/>
            <person name="Li W."/>
            <person name="Simpson S."/>
            <person name="Scheffler B."/>
            <person name="Saski C."/>
            <person name="Grover C."/>
            <person name="Hu G."/>
            <person name="Conover J."/>
            <person name="Carlson J."/>
            <person name="Shu S."/>
            <person name="Boston L."/>
            <person name="Williams M."/>
            <person name="Peterson D."/>
            <person name="Mcgee K."/>
            <person name="Jones D."/>
            <person name="Wendel J."/>
            <person name="Stelly D."/>
            <person name="Grimwood J."/>
            <person name="Schmutz J."/>
        </authorList>
    </citation>
    <scope>NUCLEOTIDE SEQUENCE [LARGE SCALE GENOMIC DNA]</scope>
    <source>
        <strain evidence="2">7179.01</strain>
    </source>
</reference>
<organism evidence="2 3">
    <name type="scientific">Gossypium tomentosum</name>
    <name type="common">Hawaiian cotton</name>
    <name type="synonym">Gossypium sandvicense</name>
    <dbReference type="NCBI Taxonomy" id="34277"/>
    <lineage>
        <taxon>Eukaryota</taxon>
        <taxon>Viridiplantae</taxon>
        <taxon>Streptophyta</taxon>
        <taxon>Embryophyta</taxon>
        <taxon>Tracheophyta</taxon>
        <taxon>Spermatophyta</taxon>
        <taxon>Magnoliopsida</taxon>
        <taxon>eudicotyledons</taxon>
        <taxon>Gunneridae</taxon>
        <taxon>Pentapetalae</taxon>
        <taxon>rosids</taxon>
        <taxon>malvids</taxon>
        <taxon>Malvales</taxon>
        <taxon>Malvaceae</taxon>
        <taxon>Malvoideae</taxon>
        <taxon>Gossypium</taxon>
    </lineage>
</organism>
<keyword evidence="1" id="KW-0472">Membrane</keyword>
<keyword evidence="1" id="KW-0812">Transmembrane</keyword>
<dbReference type="AlphaFoldDB" id="A0A5D2MW07"/>
<name>A0A5D2MW07_GOSTO</name>
<dbReference type="Proteomes" id="UP000322667">
    <property type="component" value="Chromosome A12"/>
</dbReference>
<keyword evidence="1" id="KW-1133">Transmembrane helix</keyword>
<accession>A0A5D2MW07</accession>
<gene>
    <name evidence="2" type="ORF">ES332_A12G120900v1</name>
</gene>
<feature type="transmembrane region" description="Helical" evidence="1">
    <location>
        <begin position="42"/>
        <end position="65"/>
    </location>
</feature>
<keyword evidence="3" id="KW-1185">Reference proteome</keyword>
<proteinExistence type="predicted"/>
<dbReference type="EMBL" id="CM017621">
    <property type="protein sequence ID" value="TYH95653.1"/>
    <property type="molecule type" value="Genomic_DNA"/>
</dbReference>
<protein>
    <submittedName>
        <fullName evidence="2">Uncharacterized protein</fullName>
    </submittedName>
</protein>
<evidence type="ECO:0000313" key="2">
    <source>
        <dbReference type="EMBL" id="TYH95653.1"/>
    </source>
</evidence>
<evidence type="ECO:0000313" key="3">
    <source>
        <dbReference type="Proteomes" id="UP000322667"/>
    </source>
</evidence>
<feature type="transmembrane region" description="Helical" evidence="1">
    <location>
        <begin position="90"/>
        <end position="109"/>
    </location>
</feature>
<evidence type="ECO:0000256" key="1">
    <source>
        <dbReference type="SAM" id="Phobius"/>
    </source>
</evidence>